<dbReference type="Pfam" id="PF07875">
    <property type="entry name" value="Coat_F"/>
    <property type="match status" value="1"/>
</dbReference>
<keyword evidence="1" id="KW-0167">Capsid protein</keyword>
<evidence type="ECO:0000313" key="2">
    <source>
        <dbReference type="Proteomes" id="UP000265692"/>
    </source>
</evidence>
<keyword evidence="2" id="KW-1185">Reference proteome</keyword>
<sequence length="97" mass="11369">MPNNIAGRGLTDREMLQLSLELEKGRCRSIANTMLETTHNELREVYVQCFENARSNHVQLFEIMNNKGWYKTELASKEQISKVQELMQNNLHPDDQF</sequence>
<reference evidence="1 2" key="1">
    <citation type="submission" date="2018-08" db="EMBL/GenBank/DDBJ databases">
        <title>Lysinibacillus sp. YLB-03 draft genome sequence.</title>
        <authorList>
            <person name="Yu L."/>
        </authorList>
    </citation>
    <scope>NUCLEOTIDE SEQUENCE [LARGE SCALE GENOMIC DNA]</scope>
    <source>
        <strain evidence="1 2">YLB-03</strain>
    </source>
</reference>
<name>A0A396SAU5_9BACL</name>
<dbReference type="EMBL" id="QWEI01000009">
    <property type="protein sequence ID" value="RHW33985.1"/>
    <property type="molecule type" value="Genomic_DNA"/>
</dbReference>
<gene>
    <name evidence="1" type="ORF">D1B33_14365</name>
</gene>
<accession>A0A396SAU5</accession>
<keyword evidence="1" id="KW-0946">Virion</keyword>
<evidence type="ECO:0000313" key="1">
    <source>
        <dbReference type="EMBL" id="RHW33985.1"/>
    </source>
</evidence>
<proteinExistence type="predicted"/>
<protein>
    <submittedName>
        <fullName evidence="1">Spore coat protein</fullName>
    </submittedName>
</protein>
<dbReference type="InterPro" id="IPR012851">
    <property type="entry name" value="Spore_coat_CotF-like"/>
</dbReference>
<dbReference type="OrthoDB" id="1685263at2"/>
<dbReference type="Gene3D" id="1.20.1260.10">
    <property type="match status" value="1"/>
</dbReference>
<dbReference type="Proteomes" id="UP000265692">
    <property type="component" value="Unassembled WGS sequence"/>
</dbReference>
<dbReference type="AlphaFoldDB" id="A0A396SAU5"/>
<organism evidence="1 2">
    <name type="scientific">Ureibacillus yapensis</name>
    <dbReference type="NCBI Taxonomy" id="2304605"/>
    <lineage>
        <taxon>Bacteria</taxon>
        <taxon>Bacillati</taxon>
        <taxon>Bacillota</taxon>
        <taxon>Bacilli</taxon>
        <taxon>Bacillales</taxon>
        <taxon>Caryophanaceae</taxon>
        <taxon>Ureibacillus</taxon>
    </lineage>
</organism>
<dbReference type="InterPro" id="IPR012347">
    <property type="entry name" value="Ferritin-like"/>
</dbReference>
<comment type="caution">
    <text evidence="1">The sequence shown here is derived from an EMBL/GenBank/DDBJ whole genome shotgun (WGS) entry which is preliminary data.</text>
</comment>
<dbReference type="RefSeq" id="WP_118877100.1">
    <property type="nucleotide sequence ID" value="NZ_QWEI01000009.1"/>
</dbReference>